<keyword evidence="6" id="KW-0732">Signal</keyword>
<accession>A0A0B1TSS3</accession>
<evidence type="ECO:0000256" key="8">
    <source>
        <dbReference type="ARBA" id="ARBA00022989"/>
    </source>
</evidence>
<dbReference type="GO" id="GO:0005886">
    <property type="term" value="C:plasma membrane"/>
    <property type="evidence" value="ECO:0007669"/>
    <property type="project" value="UniProtKB-SubCell"/>
</dbReference>
<evidence type="ECO:0000256" key="7">
    <source>
        <dbReference type="ARBA" id="ARBA00022737"/>
    </source>
</evidence>
<dbReference type="InterPro" id="IPR001611">
    <property type="entry name" value="Leu-rich_rpt"/>
</dbReference>
<keyword evidence="7" id="KW-0677">Repeat</keyword>
<dbReference type="GO" id="GO:0034220">
    <property type="term" value="P:monoatomic ion transmembrane transport"/>
    <property type="evidence" value="ECO:0007669"/>
    <property type="project" value="UniProtKB-KW"/>
</dbReference>
<dbReference type="OrthoDB" id="1055097at2759"/>
<dbReference type="EMBL" id="KN549262">
    <property type="protein sequence ID" value="KHJ98897.1"/>
    <property type="molecule type" value="Genomic_DNA"/>
</dbReference>
<evidence type="ECO:0000313" key="13">
    <source>
        <dbReference type="EMBL" id="KHJ98897.1"/>
    </source>
</evidence>
<proteinExistence type="predicted"/>
<dbReference type="Pfam" id="PF13855">
    <property type="entry name" value="LRR_8"/>
    <property type="match status" value="1"/>
</dbReference>
<evidence type="ECO:0000256" key="2">
    <source>
        <dbReference type="ARBA" id="ARBA00022448"/>
    </source>
</evidence>
<keyword evidence="12" id="KW-0407">Ion channel</keyword>
<dbReference type="Proteomes" id="UP000053660">
    <property type="component" value="Unassembled WGS sequence"/>
</dbReference>
<dbReference type="Gene3D" id="3.80.10.10">
    <property type="entry name" value="Ribonuclease Inhibitor"/>
    <property type="match status" value="1"/>
</dbReference>
<keyword evidence="3" id="KW-1003">Cell membrane</keyword>
<evidence type="ECO:0000256" key="10">
    <source>
        <dbReference type="ARBA" id="ARBA00023136"/>
    </source>
</evidence>
<protein>
    <submittedName>
        <fullName evidence="13">Leucine Rich repeat-containing domain protein</fullName>
    </submittedName>
</protein>
<evidence type="ECO:0000256" key="6">
    <source>
        <dbReference type="ARBA" id="ARBA00022729"/>
    </source>
</evidence>
<dbReference type="PANTHER" id="PTHR46473:SF10">
    <property type="entry name" value="LD45603P-RELATED"/>
    <property type="match status" value="1"/>
</dbReference>
<keyword evidence="14" id="KW-1185">Reference proteome</keyword>
<keyword evidence="10" id="KW-0472">Membrane</keyword>
<evidence type="ECO:0000313" key="14">
    <source>
        <dbReference type="Proteomes" id="UP000053660"/>
    </source>
</evidence>
<evidence type="ECO:0000256" key="12">
    <source>
        <dbReference type="ARBA" id="ARBA00023303"/>
    </source>
</evidence>
<dbReference type="InterPro" id="IPR051432">
    <property type="entry name" value="KCNMA1_auxiliary"/>
</dbReference>
<comment type="subcellular location">
    <subcellularLocation>
        <location evidence="1">Cell membrane</location>
        <topology evidence="1">Single-pass membrane protein</topology>
    </subcellularLocation>
</comment>
<evidence type="ECO:0000256" key="1">
    <source>
        <dbReference type="ARBA" id="ARBA00004162"/>
    </source>
</evidence>
<keyword evidence="9" id="KW-0406">Ion transport</keyword>
<dbReference type="PANTHER" id="PTHR46473">
    <property type="entry name" value="GH08155P"/>
    <property type="match status" value="1"/>
</dbReference>
<dbReference type="SMART" id="SM00369">
    <property type="entry name" value="LRR_TYP"/>
    <property type="match status" value="4"/>
</dbReference>
<dbReference type="InterPro" id="IPR003591">
    <property type="entry name" value="Leu-rich_rpt_typical-subtyp"/>
</dbReference>
<evidence type="ECO:0000256" key="9">
    <source>
        <dbReference type="ARBA" id="ARBA00023065"/>
    </source>
</evidence>
<reference evidence="13 14" key="1">
    <citation type="submission" date="2014-03" db="EMBL/GenBank/DDBJ databases">
        <title>Draft genome of the hookworm Oesophagostomum dentatum.</title>
        <authorList>
            <person name="Mitreva M."/>
        </authorList>
    </citation>
    <scope>NUCLEOTIDE SEQUENCE [LARGE SCALE GENOMIC DNA]</scope>
    <source>
        <strain evidence="13 14">OD-Hann</strain>
    </source>
</reference>
<evidence type="ECO:0000256" key="11">
    <source>
        <dbReference type="ARBA" id="ARBA00023157"/>
    </source>
</evidence>
<keyword evidence="8" id="KW-1133">Transmembrane helix</keyword>
<feature type="non-terminal residue" evidence="13">
    <location>
        <position position="1"/>
    </location>
</feature>
<organism evidence="13 14">
    <name type="scientific">Oesophagostomum dentatum</name>
    <name type="common">Nodular worm</name>
    <dbReference type="NCBI Taxonomy" id="61180"/>
    <lineage>
        <taxon>Eukaryota</taxon>
        <taxon>Metazoa</taxon>
        <taxon>Ecdysozoa</taxon>
        <taxon>Nematoda</taxon>
        <taxon>Chromadorea</taxon>
        <taxon>Rhabditida</taxon>
        <taxon>Rhabditina</taxon>
        <taxon>Rhabditomorpha</taxon>
        <taxon>Strongyloidea</taxon>
        <taxon>Strongylidae</taxon>
        <taxon>Oesophagostomum</taxon>
    </lineage>
</organism>
<dbReference type="PROSITE" id="PS51450">
    <property type="entry name" value="LRR"/>
    <property type="match status" value="1"/>
</dbReference>
<evidence type="ECO:0000256" key="3">
    <source>
        <dbReference type="ARBA" id="ARBA00022475"/>
    </source>
</evidence>
<sequence>LEAGQFSSLRELETLNIADNLISDIDDGAFFGMDNLTLLNMTNNQLVRLPGNTWPLPMLRSLDLSGNPFVALETASFDTLPLLQFLNLSYCRNLKAIHVGLFYLFVTMPHKM</sequence>
<dbReference type="InterPro" id="IPR032675">
    <property type="entry name" value="LRR_dom_sf"/>
</dbReference>
<keyword evidence="11" id="KW-1015">Disulfide bond</keyword>
<keyword evidence="5" id="KW-0812">Transmembrane</keyword>
<evidence type="ECO:0000256" key="4">
    <source>
        <dbReference type="ARBA" id="ARBA00022614"/>
    </source>
</evidence>
<gene>
    <name evidence="13" type="ORF">OESDEN_01105</name>
</gene>
<keyword evidence="2" id="KW-0813">Transport</keyword>
<dbReference type="SUPFAM" id="SSF52058">
    <property type="entry name" value="L domain-like"/>
    <property type="match status" value="1"/>
</dbReference>
<dbReference type="AlphaFoldDB" id="A0A0B1TSS3"/>
<keyword evidence="4" id="KW-0433">Leucine-rich repeat</keyword>
<evidence type="ECO:0000256" key="5">
    <source>
        <dbReference type="ARBA" id="ARBA00022692"/>
    </source>
</evidence>
<name>A0A0B1TSS3_OESDE</name>